<evidence type="ECO:0000313" key="1">
    <source>
        <dbReference type="EMBL" id="KAJ7041071.1"/>
    </source>
</evidence>
<name>A0AAD6T752_9AGAR</name>
<protein>
    <submittedName>
        <fullName evidence="1">Uncharacterized protein</fullName>
    </submittedName>
</protein>
<dbReference type="AlphaFoldDB" id="A0AAD6T752"/>
<dbReference type="Proteomes" id="UP001218188">
    <property type="component" value="Unassembled WGS sequence"/>
</dbReference>
<feature type="non-terminal residue" evidence="1">
    <location>
        <position position="109"/>
    </location>
</feature>
<proteinExistence type="predicted"/>
<dbReference type="EMBL" id="JARJCM010000019">
    <property type="protein sequence ID" value="KAJ7041071.1"/>
    <property type="molecule type" value="Genomic_DNA"/>
</dbReference>
<accession>A0AAD6T752</accession>
<comment type="caution">
    <text evidence="1">The sequence shown here is derived from an EMBL/GenBank/DDBJ whole genome shotgun (WGS) entry which is preliminary data.</text>
</comment>
<reference evidence="1" key="1">
    <citation type="submission" date="2023-03" db="EMBL/GenBank/DDBJ databases">
        <title>Massive genome expansion in bonnet fungi (Mycena s.s.) driven by repeated elements and novel gene families across ecological guilds.</title>
        <authorList>
            <consortium name="Lawrence Berkeley National Laboratory"/>
            <person name="Harder C.B."/>
            <person name="Miyauchi S."/>
            <person name="Viragh M."/>
            <person name="Kuo A."/>
            <person name="Thoen E."/>
            <person name="Andreopoulos B."/>
            <person name="Lu D."/>
            <person name="Skrede I."/>
            <person name="Drula E."/>
            <person name="Henrissat B."/>
            <person name="Morin E."/>
            <person name="Kohler A."/>
            <person name="Barry K."/>
            <person name="LaButti K."/>
            <person name="Morin E."/>
            <person name="Salamov A."/>
            <person name="Lipzen A."/>
            <person name="Mereny Z."/>
            <person name="Hegedus B."/>
            <person name="Baldrian P."/>
            <person name="Stursova M."/>
            <person name="Weitz H."/>
            <person name="Taylor A."/>
            <person name="Grigoriev I.V."/>
            <person name="Nagy L.G."/>
            <person name="Martin F."/>
            <person name="Kauserud H."/>
        </authorList>
    </citation>
    <scope>NUCLEOTIDE SEQUENCE</scope>
    <source>
        <strain evidence="1">CBHHK200</strain>
    </source>
</reference>
<evidence type="ECO:0000313" key="2">
    <source>
        <dbReference type="Proteomes" id="UP001218188"/>
    </source>
</evidence>
<organism evidence="1 2">
    <name type="scientific">Mycena alexandri</name>
    <dbReference type="NCBI Taxonomy" id="1745969"/>
    <lineage>
        <taxon>Eukaryota</taxon>
        <taxon>Fungi</taxon>
        <taxon>Dikarya</taxon>
        <taxon>Basidiomycota</taxon>
        <taxon>Agaricomycotina</taxon>
        <taxon>Agaricomycetes</taxon>
        <taxon>Agaricomycetidae</taxon>
        <taxon>Agaricales</taxon>
        <taxon>Marasmiineae</taxon>
        <taxon>Mycenaceae</taxon>
        <taxon>Mycena</taxon>
    </lineage>
</organism>
<sequence>MPATLPNVHAPRIRMSALTLTSVPRSTTATPVPAPYPYPESRIYPPHNPSPPSHFDGLLLPALTRLFSLRSYFIYLFSPSVCQFLVPYPGLKNELPSRTVAADRTTSYL</sequence>
<keyword evidence="2" id="KW-1185">Reference proteome</keyword>
<gene>
    <name evidence="1" type="ORF">C8F04DRAFT_188311</name>
</gene>